<dbReference type="SUPFAM" id="SSF52058">
    <property type="entry name" value="L domain-like"/>
    <property type="match status" value="1"/>
</dbReference>
<feature type="domain" description="Disease resistance R13L4/SHOC-2-like LRR" evidence="4">
    <location>
        <begin position="116"/>
        <end position="203"/>
    </location>
</feature>
<proteinExistence type="predicted"/>
<dbReference type="GO" id="GO:0098542">
    <property type="term" value="P:defense response to other organism"/>
    <property type="evidence" value="ECO:0007669"/>
    <property type="project" value="TreeGrafter"/>
</dbReference>
<dbReference type="EMBL" id="JAZDWU010000005">
    <property type="protein sequence ID" value="KAL0000467.1"/>
    <property type="molecule type" value="Genomic_DNA"/>
</dbReference>
<dbReference type="FunFam" id="1.10.10.10:FF:000322">
    <property type="entry name" value="Probable disease resistance protein At1g63360"/>
    <property type="match status" value="1"/>
</dbReference>
<dbReference type="Gene3D" id="1.10.10.10">
    <property type="entry name" value="Winged helix-like DNA-binding domain superfamily/Winged helix DNA-binding domain"/>
    <property type="match status" value="1"/>
</dbReference>
<dbReference type="PANTHER" id="PTHR23155">
    <property type="entry name" value="DISEASE RESISTANCE PROTEIN RP"/>
    <property type="match status" value="1"/>
</dbReference>
<dbReference type="InterPro" id="IPR058922">
    <property type="entry name" value="WHD_DRP"/>
</dbReference>
<evidence type="ECO:0000313" key="6">
    <source>
        <dbReference type="Proteomes" id="UP001459277"/>
    </source>
</evidence>
<feature type="domain" description="Disease resistance protein winged helix" evidence="3">
    <location>
        <begin position="1"/>
        <end position="69"/>
    </location>
</feature>
<dbReference type="Gene3D" id="3.80.10.10">
    <property type="entry name" value="Ribonuclease Inhibitor"/>
    <property type="match status" value="1"/>
</dbReference>
<evidence type="ECO:0000256" key="2">
    <source>
        <dbReference type="ARBA" id="ARBA00022821"/>
    </source>
</evidence>
<dbReference type="InterPro" id="IPR044974">
    <property type="entry name" value="Disease_R_plants"/>
</dbReference>
<gene>
    <name evidence="5" type="ORF">SO802_014248</name>
</gene>
<dbReference type="PANTHER" id="PTHR23155:SF1052">
    <property type="entry name" value="DISEASE RESISTANCE PROTEIN RPM1"/>
    <property type="match status" value="1"/>
</dbReference>
<evidence type="ECO:0000259" key="3">
    <source>
        <dbReference type="Pfam" id="PF23559"/>
    </source>
</evidence>
<keyword evidence="6" id="KW-1185">Reference proteome</keyword>
<dbReference type="InterPro" id="IPR032675">
    <property type="entry name" value="LRR_dom_sf"/>
</dbReference>
<evidence type="ECO:0000256" key="1">
    <source>
        <dbReference type="ARBA" id="ARBA00022737"/>
    </source>
</evidence>
<accession>A0AAW2CSK9</accession>
<keyword evidence="2" id="KW-0611">Plant defense</keyword>
<dbReference type="Pfam" id="PF23598">
    <property type="entry name" value="LRR_14"/>
    <property type="match status" value="1"/>
</dbReference>
<protein>
    <submittedName>
        <fullName evidence="5">Uncharacterized protein</fullName>
    </submittedName>
</protein>
<dbReference type="Proteomes" id="UP001459277">
    <property type="component" value="Unassembled WGS sequence"/>
</dbReference>
<dbReference type="InterPro" id="IPR036388">
    <property type="entry name" value="WH-like_DNA-bd_sf"/>
</dbReference>
<evidence type="ECO:0000259" key="4">
    <source>
        <dbReference type="Pfam" id="PF23598"/>
    </source>
</evidence>
<dbReference type="AlphaFoldDB" id="A0AAW2CSK9"/>
<reference evidence="5 6" key="1">
    <citation type="submission" date="2024-01" db="EMBL/GenBank/DDBJ databases">
        <title>A telomere-to-telomere, gap-free genome of sweet tea (Lithocarpus litseifolius).</title>
        <authorList>
            <person name="Zhou J."/>
        </authorList>
    </citation>
    <scope>NUCLEOTIDE SEQUENCE [LARGE SCALE GENOMIC DNA]</scope>
    <source>
        <strain evidence="5">Zhou-2022a</strain>
        <tissue evidence="5">Leaf</tissue>
    </source>
</reference>
<dbReference type="InterPro" id="IPR055414">
    <property type="entry name" value="LRR_R13L4/SHOC2-like"/>
</dbReference>
<organism evidence="5 6">
    <name type="scientific">Lithocarpus litseifolius</name>
    <dbReference type="NCBI Taxonomy" id="425828"/>
    <lineage>
        <taxon>Eukaryota</taxon>
        <taxon>Viridiplantae</taxon>
        <taxon>Streptophyta</taxon>
        <taxon>Embryophyta</taxon>
        <taxon>Tracheophyta</taxon>
        <taxon>Spermatophyta</taxon>
        <taxon>Magnoliopsida</taxon>
        <taxon>eudicotyledons</taxon>
        <taxon>Gunneridae</taxon>
        <taxon>Pentapetalae</taxon>
        <taxon>rosids</taxon>
        <taxon>fabids</taxon>
        <taxon>Fagales</taxon>
        <taxon>Fagaceae</taxon>
        <taxon>Lithocarpus</taxon>
    </lineage>
</organism>
<evidence type="ECO:0000313" key="5">
    <source>
        <dbReference type="EMBL" id="KAL0000467.1"/>
    </source>
</evidence>
<dbReference type="Pfam" id="PF23559">
    <property type="entry name" value="WHD_DRP"/>
    <property type="match status" value="1"/>
</dbReference>
<sequence>MFPEDYDINCARLIRLWIAEGFVKKMQGITLEEVAQGYLNQLIHRSLVQVDVVDSIGRTRSCRIHDMMLKNYPNFNGIARRLSIQNNVKTHLQSAIISQTRSILILGLDEVPNSFLMTCFANFKLMKVMDFEGAPIDCIPKEVGSLFHLRYLSLKDTKVQILPKSIGKSYNLETLNLKNSLVYELPAEISGLCKLRYLAAYNFNRDNK</sequence>
<keyword evidence="1" id="KW-0677">Repeat</keyword>
<name>A0AAW2CSK9_9ROSI</name>
<comment type="caution">
    <text evidence="5">The sequence shown here is derived from an EMBL/GenBank/DDBJ whole genome shotgun (WGS) entry which is preliminary data.</text>
</comment>